<name>A0A1G5MFG5_AFIMA</name>
<dbReference type="Proteomes" id="UP000199347">
    <property type="component" value="Unassembled WGS sequence"/>
</dbReference>
<dbReference type="OrthoDB" id="7851972at2"/>
<dbReference type="RefSeq" id="WP_092809401.1">
    <property type="nucleotide sequence ID" value="NZ_FMVW01000001.1"/>
</dbReference>
<gene>
    <name evidence="1" type="ORF">SAMN03080610_00619</name>
</gene>
<reference evidence="1 2" key="1">
    <citation type="submission" date="2016-10" db="EMBL/GenBank/DDBJ databases">
        <authorList>
            <person name="de Groot N.N."/>
        </authorList>
    </citation>
    <scope>NUCLEOTIDE SEQUENCE [LARGE SCALE GENOMIC DNA]</scope>
    <source>
        <strain evidence="1 2">DSM 2698</strain>
    </source>
</reference>
<sequence>MGIRITAAIGNAKLEVPGLSPQRISTESEARFPAAATWKGMDYQATGLGEKRLVIEARTAPHVFKGLDALGWLIRHHEASERVNYNRLGAAYACTVGGPVSIRALYYNETHLHPFDGVGRIVDVEIDLIVHRSVR</sequence>
<evidence type="ECO:0000313" key="1">
    <source>
        <dbReference type="EMBL" id="SCZ23882.1"/>
    </source>
</evidence>
<proteinExistence type="predicted"/>
<dbReference type="AlphaFoldDB" id="A0A1G5MFG5"/>
<accession>A0A1G5MFG5</accession>
<protein>
    <submittedName>
        <fullName evidence="1">Uncharacterized protein</fullName>
    </submittedName>
</protein>
<keyword evidence="2" id="KW-1185">Reference proteome</keyword>
<dbReference type="STRING" id="1120955.SAMN03080610_00619"/>
<dbReference type="EMBL" id="FMVW01000001">
    <property type="protein sequence ID" value="SCZ23882.1"/>
    <property type="molecule type" value="Genomic_DNA"/>
</dbReference>
<organism evidence="1 2">
    <name type="scientific">Afifella marina DSM 2698</name>
    <dbReference type="NCBI Taxonomy" id="1120955"/>
    <lineage>
        <taxon>Bacteria</taxon>
        <taxon>Pseudomonadati</taxon>
        <taxon>Pseudomonadota</taxon>
        <taxon>Alphaproteobacteria</taxon>
        <taxon>Hyphomicrobiales</taxon>
        <taxon>Afifellaceae</taxon>
        <taxon>Afifella</taxon>
    </lineage>
</organism>
<evidence type="ECO:0000313" key="2">
    <source>
        <dbReference type="Proteomes" id="UP000199347"/>
    </source>
</evidence>